<protein>
    <submittedName>
        <fullName evidence="2">DUF2129 domain-containing protein</fullName>
    </submittedName>
</protein>
<dbReference type="EMBL" id="JASCXW010000013">
    <property type="protein sequence ID" value="MDI6452926.1"/>
    <property type="molecule type" value="Genomic_DNA"/>
</dbReference>
<accession>A0AAW6UBN3</accession>
<keyword evidence="1" id="KW-0963">Cytoplasm</keyword>
<reference evidence="2" key="1">
    <citation type="submission" date="2023-05" db="EMBL/GenBank/DDBJ databases">
        <title>Mariniplasma microaerophilum sp. nov., a novel anaerobic mollicute isolated from terrestrial mud volcano, Taman Peninsula, Russia.</title>
        <authorList>
            <person name="Khomyakova M.A."/>
            <person name="Merkel A.Y."/>
            <person name="Slobodkin A.I."/>
        </authorList>
    </citation>
    <scope>NUCLEOTIDE SEQUENCE</scope>
    <source>
        <strain evidence="2">M4Ah</strain>
    </source>
</reference>
<evidence type="ECO:0000313" key="3">
    <source>
        <dbReference type="Proteomes" id="UP001431532"/>
    </source>
</evidence>
<sequence length="75" mass="8732">MYANRMAYVVFFQGKQVVEKLKSLPVDVSYISQKLNYAIVYGDNQIEQTLKKQLKDVKGFKYVGPSQLYDETLNF</sequence>
<comment type="caution">
    <text evidence="2">The sequence shown here is derived from an EMBL/GenBank/DDBJ whole genome shotgun (WGS) entry which is preliminary data.</text>
</comment>
<dbReference type="RefSeq" id="WP_282839350.1">
    <property type="nucleotide sequence ID" value="NZ_JASCXW010000013.1"/>
</dbReference>
<evidence type="ECO:0000313" key="2">
    <source>
        <dbReference type="EMBL" id="MDI6452926.1"/>
    </source>
</evidence>
<gene>
    <name evidence="2" type="ORF">QJ521_05065</name>
</gene>
<dbReference type="InterPro" id="IPR016979">
    <property type="entry name" value="DUF2129"/>
</dbReference>
<proteinExistence type="predicted"/>
<name>A0AAW6UBN3_9MOLU</name>
<keyword evidence="3" id="KW-1185">Reference proteome</keyword>
<dbReference type="Proteomes" id="UP001431532">
    <property type="component" value="Unassembled WGS sequence"/>
</dbReference>
<dbReference type="Pfam" id="PF09902">
    <property type="entry name" value="DUF2129"/>
    <property type="match status" value="1"/>
</dbReference>
<dbReference type="AlphaFoldDB" id="A0AAW6UBN3"/>
<evidence type="ECO:0000256" key="1">
    <source>
        <dbReference type="ARBA" id="ARBA00022490"/>
    </source>
</evidence>
<organism evidence="2 3">
    <name type="scientific">Peloplasma aerotolerans</name>
    <dbReference type="NCBI Taxonomy" id="3044389"/>
    <lineage>
        <taxon>Bacteria</taxon>
        <taxon>Bacillati</taxon>
        <taxon>Mycoplasmatota</taxon>
        <taxon>Mollicutes</taxon>
        <taxon>Acholeplasmatales</taxon>
        <taxon>Acholeplasmataceae</taxon>
        <taxon>Peloplasma</taxon>
    </lineage>
</organism>